<dbReference type="PRINTS" id="PR00364">
    <property type="entry name" value="DISEASERSIST"/>
</dbReference>
<dbReference type="GO" id="GO:0006952">
    <property type="term" value="P:defense response"/>
    <property type="evidence" value="ECO:0007669"/>
    <property type="project" value="UniProtKB-KW"/>
</dbReference>
<dbReference type="EnsemblPlants" id="KRH30095">
    <property type="protein sequence ID" value="KRH30095"/>
    <property type="gene ID" value="GLYMA_11G158100"/>
</dbReference>
<dbReference type="PANTHER" id="PTHR33463:SF203">
    <property type="entry name" value="AAA+ ATPASE DOMAIN-CONTAINING PROTEIN"/>
    <property type="match status" value="1"/>
</dbReference>
<dbReference type="InterPro" id="IPR027417">
    <property type="entry name" value="P-loop_NTPase"/>
</dbReference>
<evidence type="ECO:0000313" key="6">
    <source>
        <dbReference type="EMBL" id="KRH30095.1"/>
    </source>
</evidence>
<dbReference type="SMART" id="SM00382">
    <property type="entry name" value="AAA"/>
    <property type="match status" value="1"/>
</dbReference>
<evidence type="ECO:0000256" key="4">
    <source>
        <dbReference type="SAM" id="Coils"/>
    </source>
</evidence>
<evidence type="ECO:0000256" key="1">
    <source>
        <dbReference type="ARBA" id="ARBA00022741"/>
    </source>
</evidence>
<keyword evidence="3" id="KW-0067">ATP-binding</keyword>
<dbReference type="InterPro" id="IPR002182">
    <property type="entry name" value="NB-ARC"/>
</dbReference>
<name>A0A0R0HV49_SOYBN</name>
<dbReference type="PANTHER" id="PTHR33463">
    <property type="entry name" value="NB-ARC DOMAIN-CONTAINING PROTEIN-RELATED"/>
    <property type="match status" value="1"/>
</dbReference>
<accession>A0A0R0HV49</accession>
<sequence length="343" mass="39088">MDSKIVEYSVKPVRSQFGLDYITSYKSNLGKLKIEVQNLEATKNSVQKSVDEAKRNGEKIVDNVQIWLKKVDAIISEGKKLIDNNDVHAKDKYCMRCFQNLWSRHQQNKKSKKTMQDIHEVLARGNFDKISKPSTLKEIQLVLKDPEIYMIGLYGIDGVGKTTLAKELAWQVEKDGSFDVVVMAEVTDSLDVENIQGQIANALCLNFEEKTKEGRAEQLRQRINKQKNMLIVLDDICRVDLAELGIPYGDDHMGCKLLLTTKNLNLLKRQMGTQKDFRLEVLSDDDSWKLFKNIAGDVVEKNYITLIAQDVVEFCDGLPLFIVVIAKALRNKDVSTWMDALNQ</sequence>
<dbReference type="Pfam" id="PF00931">
    <property type="entry name" value="NB-ARC"/>
    <property type="match status" value="1"/>
</dbReference>
<dbReference type="InterPro" id="IPR003593">
    <property type="entry name" value="AAA+_ATPase"/>
</dbReference>
<dbReference type="InterPro" id="IPR050905">
    <property type="entry name" value="Plant_NBS-LRR"/>
</dbReference>
<dbReference type="Gene3D" id="1.10.8.430">
    <property type="entry name" value="Helical domain of apoptotic protease-activating factors"/>
    <property type="match status" value="1"/>
</dbReference>
<dbReference type="InParanoid" id="A0A0R0HV49"/>
<evidence type="ECO:0000256" key="2">
    <source>
        <dbReference type="ARBA" id="ARBA00022821"/>
    </source>
</evidence>
<keyword evidence="4" id="KW-0175">Coiled coil</keyword>
<evidence type="ECO:0000259" key="5">
    <source>
        <dbReference type="SMART" id="SM00382"/>
    </source>
</evidence>
<gene>
    <name evidence="6" type="ORF">GLYMA_11G158100</name>
</gene>
<dbReference type="SUPFAM" id="SSF52540">
    <property type="entry name" value="P-loop containing nucleoside triphosphate hydrolases"/>
    <property type="match status" value="1"/>
</dbReference>
<dbReference type="Proteomes" id="UP000008827">
    <property type="component" value="Chromosome 11"/>
</dbReference>
<reference evidence="7" key="2">
    <citation type="submission" date="2018-02" db="UniProtKB">
        <authorList>
            <consortium name="EnsemblPlants"/>
        </authorList>
    </citation>
    <scope>IDENTIFICATION</scope>
    <source>
        <strain evidence="7">Williams 82</strain>
    </source>
</reference>
<proteinExistence type="predicted"/>
<evidence type="ECO:0000313" key="7">
    <source>
        <dbReference type="EnsemblPlants" id="KRH30095"/>
    </source>
</evidence>
<feature type="coiled-coil region" evidence="4">
    <location>
        <begin position="22"/>
        <end position="56"/>
    </location>
</feature>
<reference evidence="6 7" key="1">
    <citation type="journal article" date="2010" name="Nature">
        <title>Genome sequence of the palaeopolyploid soybean.</title>
        <authorList>
            <person name="Schmutz J."/>
            <person name="Cannon S.B."/>
            <person name="Schlueter J."/>
            <person name="Ma J."/>
            <person name="Mitros T."/>
            <person name="Nelson W."/>
            <person name="Hyten D.L."/>
            <person name="Song Q."/>
            <person name="Thelen J.J."/>
            <person name="Cheng J."/>
            <person name="Xu D."/>
            <person name="Hellsten U."/>
            <person name="May G.D."/>
            <person name="Yu Y."/>
            <person name="Sakurai T."/>
            <person name="Umezawa T."/>
            <person name="Bhattacharyya M.K."/>
            <person name="Sandhu D."/>
            <person name="Valliyodan B."/>
            <person name="Lindquist E."/>
            <person name="Peto M."/>
            <person name="Grant D."/>
            <person name="Shu S."/>
            <person name="Goodstein D."/>
            <person name="Barry K."/>
            <person name="Futrell-Griggs M."/>
            <person name="Abernathy B."/>
            <person name="Du J."/>
            <person name="Tian Z."/>
            <person name="Zhu L."/>
            <person name="Gill N."/>
            <person name="Joshi T."/>
            <person name="Libault M."/>
            <person name="Sethuraman A."/>
            <person name="Zhang X.-C."/>
            <person name="Shinozaki K."/>
            <person name="Nguyen H.T."/>
            <person name="Wing R.A."/>
            <person name="Cregan P."/>
            <person name="Specht J."/>
            <person name="Grimwood J."/>
            <person name="Rokhsar D."/>
            <person name="Stacey G."/>
            <person name="Shoemaker R.C."/>
            <person name="Jackson S.A."/>
        </authorList>
    </citation>
    <scope>NUCLEOTIDE SEQUENCE</scope>
    <source>
        <strain evidence="7">cv. Williams 82</strain>
        <tissue evidence="6">Callus</tissue>
    </source>
</reference>
<keyword evidence="2" id="KW-0611">Plant defense</keyword>
<dbReference type="SMR" id="A0A0R0HV49"/>
<evidence type="ECO:0000256" key="3">
    <source>
        <dbReference type="ARBA" id="ARBA00022840"/>
    </source>
</evidence>
<reference evidence="6" key="3">
    <citation type="submission" date="2018-07" db="EMBL/GenBank/DDBJ databases">
        <title>WGS assembly of Glycine max.</title>
        <authorList>
            <person name="Schmutz J."/>
            <person name="Cannon S."/>
            <person name="Schlueter J."/>
            <person name="Ma J."/>
            <person name="Mitros T."/>
            <person name="Nelson W."/>
            <person name="Hyten D."/>
            <person name="Song Q."/>
            <person name="Thelen J."/>
            <person name="Cheng J."/>
            <person name="Xu D."/>
            <person name="Hellsten U."/>
            <person name="May G."/>
            <person name="Yu Y."/>
            <person name="Sakurai T."/>
            <person name="Umezawa T."/>
            <person name="Bhattacharyya M."/>
            <person name="Sandhu D."/>
            <person name="Valliyodan B."/>
            <person name="Lindquist E."/>
            <person name="Peto M."/>
            <person name="Grant D."/>
            <person name="Shu S."/>
            <person name="Goodstein D."/>
            <person name="Barry K."/>
            <person name="Futrell-Griggs M."/>
            <person name="Abernathy B."/>
            <person name="Du J."/>
            <person name="Tian Z."/>
            <person name="Zhu L."/>
            <person name="Gill N."/>
            <person name="Joshi T."/>
            <person name="Libault M."/>
            <person name="Sethuraman A."/>
            <person name="Zhang X."/>
            <person name="Shinozaki K."/>
            <person name="Nguyen H."/>
            <person name="Wing R."/>
            <person name="Cregan P."/>
            <person name="Specht J."/>
            <person name="Grimwood J."/>
            <person name="Rokhsar D."/>
            <person name="Stacey G."/>
            <person name="Shoemaker R."/>
            <person name="Jackson S."/>
        </authorList>
    </citation>
    <scope>NUCLEOTIDE SEQUENCE</scope>
    <source>
        <tissue evidence="6">Callus</tissue>
    </source>
</reference>
<keyword evidence="1" id="KW-0547">Nucleotide-binding</keyword>
<keyword evidence="8" id="KW-1185">Reference proteome</keyword>
<dbReference type="OMA" id="CRSESCE"/>
<dbReference type="GO" id="GO:0005524">
    <property type="term" value="F:ATP binding"/>
    <property type="evidence" value="ECO:0007669"/>
    <property type="project" value="UniProtKB-KW"/>
</dbReference>
<evidence type="ECO:0000313" key="8">
    <source>
        <dbReference type="Proteomes" id="UP000008827"/>
    </source>
</evidence>
<dbReference type="Gene3D" id="3.40.50.300">
    <property type="entry name" value="P-loop containing nucleotide triphosphate hydrolases"/>
    <property type="match status" value="1"/>
</dbReference>
<organism evidence="6">
    <name type="scientific">Glycine max</name>
    <name type="common">Soybean</name>
    <name type="synonym">Glycine hispida</name>
    <dbReference type="NCBI Taxonomy" id="3847"/>
    <lineage>
        <taxon>Eukaryota</taxon>
        <taxon>Viridiplantae</taxon>
        <taxon>Streptophyta</taxon>
        <taxon>Embryophyta</taxon>
        <taxon>Tracheophyta</taxon>
        <taxon>Spermatophyta</taxon>
        <taxon>Magnoliopsida</taxon>
        <taxon>eudicotyledons</taxon>
        <taxon>Gunneridae</taxon>
        <taxon>Pentapetalae</taxon>
        <taxon>rosids</taxon>
        <taxon>fabids</taxon>
        <taxon>Fabales</taxon>
        <taxon>Fabaceae</taxon>
        <taxon>Papilionoideae</taxon>
        <taxon>50 kb inversion clade</taxon>
        <taxon>NPAAA clade</taxon>
        <taxon>indigoferoid/millettioid clade</taxon>
        <taxon>Phaseoleae</taxon>
        <taxon>Glycine</taxon>
        <taxon>Glycine subgen. Soja</taxon>
    </lineage>
</organism>
<dbReference type="GO" id="GO:0043531">
    <property type="term" value="F:ADP binding"/>
    <property type="evidence" value="ECO:0007669"/>
    <property type="project" value="InterPro"/>
</dbReference>
<feature type="domain" description="AAA+ ATPase" evidence="5">
    <location>
        <begin position="147"/>
        <end position="285"/>
    </location>
</feature>
<dbReference type="Gramene" id="KRH30095">
    <property type="protein sequence ID" value="KRH30095"/>
    <property type="gene ID" value="GLYMA_11G158100"/>
</dbReference>
<dbReference type="InterPro" id="IPR042197">
    <property type="entry name" value="Apaf_helical"/>
</dbReference>
<dbReference type="EMBL" id="CM000844">
    <property type="protein sequence ID" value="KRH30095.1"/>
    <property type="molecule type" value="Genomic_DNA"/>
</dbReference>
<protein>
    <recommendedName>
        <fullName evidence="5">AAA+ ATPase domain-containing protein</fullName>
    </recommendedName>
</protein>
<dbReference type="AlphaFoldDB" id="A0A0R0HV49"/>